<keyword evidence="2" id="KW-1185">Reference proteome</keyword>
<accession>A0ABT3K2C0</accession>
<protein>
    <recommendedName>
        <fullName evidence="3">Transposase</fullName>
    </recommendedName>
</protein>
<evidence type="ECO:0000313" key="2">
    <source>
        <dbReference type="Proteomes" id="UP001526337"/>
    </source>
</evidence>
<dbReference type="RefSeq" id="WP_167400277.1">
    <property type="nucleotide sequence ID" value="NZ_JABJWD010000077.1"/>
</dbReference>
<proteinExistence type="predicted"/>
<name>A0ABT3K2C0_9PROT</name>
<dbReference type="Proteomes" id="UP001526337">
    <property type="component" value="Unassembled WGS sequence"/>
</dbReference>
<dbReference type="EMBL" id="JANGSQ010000083">
    <property type="protein sequence ID" value="MCW4589549.1"/>
    <property type="molecule type" value="Genomic_DNA"/>
</dbReference>
<comment type="caution">
    <text evidence="1">The sequence shown here is derived from an EMBL/GenBank/DDBJ whole genome shotgun (WGS) entry which is preliminary data.</text>
</comment>
<reference evidence="1 2" key="1">
    <citation type="submission" date="2022-07" db="EMBL/GenBank/DDBJ databases">
        <title>Genome stability of Gluconacetobacter entanii AV429.</title>
        <authorList>
            <person name="Trcek J."/>
            <person name="Cepec E."/>
        </authorList>
    </citation>
    <scope>NUCLEOTIDE SEQUENCE [LARGE SCALE GENOMIC DNA]</scope>
    <source>
        <strain evidence="1 2">AV429_2022</strain>
    </source>
</reference>
<sequence>MGKLTSAMTRGLLARRKGTAEYDSTAGRGKDAPISQCVSKKSLSHQQQITIVAKIGKFAYILMLF</sequence>
<evidence type="ECO:0008006" key="3">
    <source>
        <dbReference type="Google" id="ProtNLM"/>
    </source>
</evidence>
<evidence type="ECO:0000313" key="1">
    <source>
        <dbReference type="EMBL" id="MCW4589549.1"/>
    </source>
</evidence>
<gene>
    <name evidence="1" type="ORF">NO263_03030</name>
</gene>
<organism evidence="1 2">
    <name type="scientific">Gluconacetobacter entanii</name>
    <dbReference type="NCBI Taxonomy" id="108528"/>
    <lineage>
        <taxon>Bacteria</taxon>
        <taxon>Pseudomonadati</taxon>
        <taxon>Pseudomonadota</taxon>
        <taxon>Alphaproteobacteria</taxon>
        <taxon>Acetobacterales</taxon>
        <taxon>Acetobacteraceae</taxon>
        <taxon>Gluconacetobacter</taxon>
    </lineage>
</organism>